<dbReference type="EMBL" id="KV878141">
    <property type="protein sequence ID" value="OJJ08824.1"/>
    <property type="molecule type" value="Genomic_DNA"/>
</dbReference>
<reference evidence="2" key="1">
    <citation type="journal article" date="2017" name="Genome Biol.">
        <title>Comparative genomics reveals high biological diversity and specific adaptations in the industrially and medically important fungal genus Aspergillus.</title>
        <authorList>
            <person name="de Vries R.P."/>
            <person name="Riley R."/>
            <person name="Wiebenga A."/>
            <person name="Aguilar-Osorio G."/>
            <person name="Amillis S."/>
            <person name="Uchima C.A."/>
            <person name="Anderluh G."/>
            <person name="Asadollahi M."/>
            <person name="Askin M."/>
            <person name="Barry K."/>
            <person name="Battaglia E."/>
            <person name="Bayram O."/>
            <person name="Benocci T."/>
            <person name="Braus-Stromeyer S.A."/>
            <person name="Caldana C."/>
            <person name="Canovas D."/>
            <person name="Cerqueira G.C."/>
            <person name="Chen F."/>
            <person name="Chen W."/>
            <person name="Choi C."/>
            <person name="Clum A."/>
            <person name="Dos Santos R.A."/>
            <person name="Damasio A.R."/>
            <person name="Diallinas G."/>
            <person name="Emri T."/>
            <person name="Fekete E."/>
            <person name="Flipphi M."/>
            <person name="Freyberg S."/>
            <person name="Gallo A."/>
            <person name="Gournas C."/>
            <person name="Habgood R."/>
            <person name="Hainaut M."/>
            <person name="Harispe M.L."/>
            <person name="Henrissat B."/>
            <person name="Hilden K.S."/>
            <person name="Hope R."/>
            <person name="Hossain A."/>
            <person name="Karabika E."/>
            <person name="Karaffa L."/>
            <person name="Karanyi Z."/>
            <person name="Krasevec N."/>
            <person name="Kuo A."/>
            <person name="Kusch H."/>
            <person name="LaButti K."/>
            <person name="Lagendijk E.L."/>
            <person name="Lapidus A."/>
            <person name="Levasseur A."/>
            <person name="Lindquist E."/>
            <person name="Lipzen A."/>
            <person name="Logrieco A.F."/>
            <person name="MacCabe A."/>
            <person name="Maekelae M.R."/>
            <person name="Malavazi I."/>
            <person name="Melin P."/>
            <person name="Meyer V."/>
            <person name="Mielnichuk N."/>
            <person name="Miskei M."/>
            <person name="Molnar A.P."/>
            <person name="Mule G."/>
            <person name="Ngan C.Y."/>
            <person name="Orejas M."/>
            <person name="Orosz E."/>
            <person name="Ouedraogo J.P."/>
            <person name="Overkamp K.M."/>
            <person name="Park H.-S."/>
            <person name="Perrone G."/>
            <person name="Piumi F."/>
            <person name="Punt P.J."/>
            <person name="Ram A.F."/>
            <person name="Ramon A."/>
            <person name="Rauscher S."/>
            <person name="Record E."/>
            <person name="Riano-Pachon D.M."/>
            <person name="Robert V."/>
            <person name="Roehrig J."/>
            <person name="Ruller R."/>
            <person name="Salamov A."/>
            <person name="Salih N.S."/>
            <person name="Samson R.A."/>
            <person name="Sandor E."/>
            <person name="Sanguinetti M."/>
            <person name="Schuetze T."/>
            <person name="Sepcic K."/>
            <person name="Shelest E."/>
            <person name="Sherlock G."/>
            <person name="Sophianopoulou V."/>
            <person name="Squina F.M."/>
            <person name="Sun H."/>
            <person name="Susca A."/>
            <person name="Todd R.B."/>
            <person name="Tsang A."/>
            <person name="Unkles S.E."/>
            <person name="van de Wiele N."/>
            <person name="van Rossen-Uffink D."/>
            <person name="Oliveira J.V."/>
            <person name="Vesth T.C."/>
            <person name="Visser J."/>
            <person name="Yu J.-H."/>
            <person name="Zhou M."/>
            <person name="Andersen M.R."/>
            <person name="Archer D.B."/>
            <person name="Baker S.E."/>
            <person name="Benoit I."/>
            <person name="Brakhage A.A."/>
            <person name="Braus G.H."/>
            <person name="Fischer R."/>
            <person name="Frisvad J.C."/>
            <person name="Goldman G.H."/>
            <person name="Houbraken J."/>
            <person name="Oakley B."/>
            <person name="Pocsi I."/>
            <person name="Scazzocchio C."/>
            <person name="Seiboth B."/>
            <person name="vanKuyk P.A."/>
            <person name="Wortman J."/>
            <person name="Dyer P.S."/>
            <person name="Grigoriev I.V."/>
        </authorList>
    </citation>
    <scope>NUCLEOTIDE SEQUENCE [LARGE SCALE GENOMIC DNA]</scope>
    <source>
        <strain evidence="2">CBS 583.65</strain>
    </source>
</reference>
<protein>
    <submittedName>
        <fullName evidence="1">Uncharacterized protein</fullName>
    </submittedName>
</protein>
<sequence length="167" mass="19296">MQFDEYVNVYVAWGQSHDYRHQPHWALLIAPIGGIKCTVYHITGGPEEYTFDMEIDKTLYDSCLTYLHKIACIPAESQKLVYRATQDVAPQRCHTWVVDVLAELECQGLLWPGLTEFYSRFVCPSVWEMATWDFEAPDYMSSGDLVELAESVKEQGLSDLEFCRCFF</sequence>
<dbReference type="Proteomes" id="UP000184073">
    <property type="component" value="Unassembled WGS sequence"/>
</dbReference>
<dbReference type="AlphaFoldDB" id="A0A1L9Q4X2"/>
<evidence type="ECO:0000313" key="2">
    <source>
        <dbReference type="Proteomes" id="UP000184073"/>
    </source>
</evidence>
<accession>A0A1L9Q4X2</accession>
<dbReference type="OrthoDB" id="5296964at2759"/>
<dbReference type="VEuPathDB" id="FungiDB:ASPVEDRAFT_34952"/>
<name>A0A1L9Q4X2_ASPVE</name>
<dbReference type="RefSeq" id="XP_040674586.1">
    <property type="nucleotide sequence ID" value="XM_040810905.1"/>
</dbReference>
<gene>
    <name evidence="1" type="ORF">ASPVEDRAFT_34952</name>
</gene>
<dbReference type="GeneID" id="63726416"/>
<organism evidence="1 2">
    <name type="scientific">Aspergillus versicolor CBS 583.65</name>
    <dbReference type="NCBI Taxonomy" id="1036611"/>
    <lineage>
        <taxon>Eukaryota</taxon>
        <taxon>Fungi</taxon>
        <taxon>Dikarya</taxon>
        <taxon>Ascomycota</taxon>
        <taxon>Pezizomycotina</taxon>
        <taxon>Eurotiomycetes</taxon>
        <taxon>Eurotiomycetidae</taxon>
        <taxon>Eurotiales</taxon>
        <taxon>Aspergillaceae</taxon>
        <taxon>Aspergillus</taxon>
        <taxon>Aspergillus subgen. Nidulantes</taxon>
    </lineage>
</organism>
<keyword evidence="2" id="KW-1185">Reference proteome</keyword>
<evidence type="ECO:0000313" key="1">
    <source>
        <dbReference type="EMBL" id="OJJ08824.1"/>
    </source>
</evidence>
<proteinExistence type="predicted"/>